<proteinExistence type="predicted"/>
<evidence type="ECO:0000313" key="2">
    <source>
        <dbReference type="Proteomes" id="UP001145114"/>
    </source>
</evidence>
<gene>
    <name evidence="1" type="ORF">EV182_004498</name>
</gene>
<protein>
    <submittedName>
        <fullName evidence="1">Uncharacterized protein</fullName>
    </submittedName>
</protein>
<dbReference type="Proteomes" id="UP001145114">
    <property type="component" value="Unassembled WGS sequence"/>
</dbReference>
<dbReference type="EMBL" id="JAMZIH010001391">
    <property type="protein sequence ID" value="KAJ1678233.1"/>
    <property type="molecule type" value="Genomic_DNA"/>
</dbReference>
<keyword evidence="2" id="KW-1185">Reference proteome</keyword>
<sequence length="381" mass="41484">MPASLQKKSAVAYNVSASDDQVIEELAGAGKTRVFATDVVLATLMVAPRTVQPWDIVINRVEDRLYLDKRDGGPLDYLTVNENAVDPPSEGVDKSSINAPAMLAQEANEINRQFIAQVASNKAGGEKFERENPFVNEPEDDEKTVAAYRYRLFDLSAKQVVGEREGGAAGEEDNEEEGEEEADKCIMAVRTELNAVDKGPNDHEAYLFVRALNQFDPRAAGAGGALDWRTKMQSNRGAVVATERKNNSAKLAKWSLQAMMSDAAYLKLGYVGRADPSKRTAHKVYTVEKYKPTDLLKHLNVNVENAWGIAKAFIDLCLTLPEGRYVLVRDPIKPSMLLYAVPQGTFDNVDEDEDEDEEAGENVTSGGAVSGAGVSPAGKAL</sequence>
<accession>A0ACC1HT01</accession>
<name>A0ACC1HT01_9FUNG</name>
<reference evidence="1" key="1">
    <citation type="submission" date="2022-06" db="EMBL/GenBank/DDBJ databases">
        <title>Phylogenomic reconstructions and comparative analyses of Kickxellomycotina fungi.</title>
        <authorList>
            <person name="Reynolds N.K."/>
            <person name="Stajich J.E."/>
            <person name="Barry K."/>
            <person name="Grigoriev I.V."/>
            <person name="Crous P."/>
            <person name="Smith M.E."/>
        </authorList>
    </citation>
    <scope>NUCLEOTIDE SEQUENCE</scope>
    <source>
        <strain evidence="1">RSA 2271</strain>
    </source>
</reference>
<comment type="caution">
    <text evidence="1">The sequence shown here is derived from an EMBL/GenBank/DDBJ whole genome shotgun (WGS) entry which is preliminary data.</text>
</comment>
<organism evidence="1 2">
    <name type="scientific">Spiromyces aspiralis</name>
    <dbReference type="NCBI Taxonomy" id="68401"/>
    <lineage>
        <taxon>Eukaryota</taxon>
        <taxon>Fungi</taxon>
        <taxon>Fungi incertae sedis</taxon>
        <taxon>Zoopagomycota</taxon>
        <taxon>Kickxellomycotina</taxon>
        <taxon>Kickxellomycetes</taxon>
        <taxon>Kickxellales</taxon>
        <taxon>Kickxellaceae</taxon>
        <taxon>Spiromyces</taxon>
    </lineage>
</organism>
<evidence type="ECO:0000313" key="1">
    <source>
        <dbReference type="EMBL" id="KAJ1678233.1"/>
    </source>
</evidence>